<dbReference type="InterPro" id="IPR017850">
    <property type="entry name" value="Alkaline_phosphatase_core_sf"/>
</dbReference>
<dbReference type="PANTHER" id="PTHR42693">
    <property type="entry name" value="ARYLSULFATASE FAMILY MEMBER"/>
    <property type="match status" value="1"/>
</dbReference>
<dbReference type="InterPro" id="IPR024607">
    <property type="entry name" value="Sulfatase_CS"/>
</dbReference>
<sequence length="808" mass="88799">MKPPFRFLAVALVCLLLSSGVISGAWARPSASATASAQSAASPAATPTDGSVLPFPPVPSASLARPRLQDSVHKRRAQPQHLRADAPNVLIVLLDDVGFGQASTFGGEINTPTLSKLADQGLSYNTFHTTAICSPTRAALLTGRNHQRVGNGTIAERAVDWDGYTGVIPKTSATMAEVLHHYGYKTAAFGKWHNTPADQTTAMGPFDRWPTGHGFDYFYGFLAGETSQWEPRLVENTTAIEPPHDKNYHLSEDMAQRSIDWLRKHRAFSPDKPFFLYWAPGAAHGPHQVGKEWSEKYKGKFDTGWDAYRERVFARQKQLGWIPANTKLTPRTGTMPAWESIPAAQRPFQLRLMEIYAGFVEHVDAQVGKVIDELERLGVRDNTIVIYIFGDNGASAEGQNGTISELLAQNGIPNTVEQQIAALEKMGGLDLLGGPKTDSMYHAGWAWAGNTPFQYTKLIASHFGGTRNPMVISWPKGIKPDKTPRPQFHHVNDIAPTIYELIGIKPPTMVDGFQQDPIDGVSLAYTFADAKAPTRKKVQYFDNNGSRAIFQDGWLAATFGPLVPWLPGAPGLASWDSAKDKWELYNLNADFSEADDLAAREPQRLAQLQTSFDQQAVANKVYPLGAGIWLRLHPEDRIKSPYRSWQFDATTTRMPEFTAPGLGRESSTVSIDADFKENGSGVLYALGGSGGGLSLYLDKGQLIYEYNMMIIERYTARSKNRIPAGRHRIEVTTTFASAQPLSPAEVVLKLDGQEVARTTAARTVPAAFSPSETFDVGVDLGSTVSLDYFERRPFRFDGTIHGVDVKMN</sequence>
<evidence type="ECO:0000256" key="2">
    <source>
        <dbReference type="ARBA" id="ARBA00022723"/>
    </source>
</evidence>
<accession>A0ABU5SSW0</accession>
<dbReference type="PROSITE" id="PS00523">
    <property type="entry name" value="SULFATASE_1"/>
    <property type="match status" value="1"/>
</dbReference>
<dbReference type="EC" id="3.1.6.-" evidence="7"/>
<reference evidence="7 8" key="1">
    <citation type="submission" date="2023-12" db="EMBL/GenBank/DDBJ databases">
        <title>Baltic Sea Cyanobacteria.</title>
        <authorList>
            <person name="Delbaje E."/>
            <person name="Fewer D.P."/>
            <person name="Shishido T.K."/>
        </authorList>
    </citation>
    <scope>NUCLEOTIDE SEQUENCE [LARGE SCALE GENOMIC DNA]</scope>
    <source>
        <strain evidence="7 8">UHCC 0281</strain>
    </source>
</reference>
<evidence type="ECO:0000313" key="7">
    <source>
        <dbReference type="EMBL" id="MEA5441162.1"/>
    </source>
</evidence>
<feature type="chain" id="PRO_5047180626" evidence="5">
    <location>
        <begin position="28"/>
        <end position="808"/>
    </location>
</feature>
<evidence type="ECO:0000256" key="1">
    <source>
        <dbReference type="ARBA" id="ARBA00008779"/>
    </source>
</evidence>
<organism evidence="7 8">
    <name type="scientific">Cyanobium gracile UHCC 0281</name>
    <dbReference type="NCBI Taxonomy" id="3110309"/>
    <lineage>
        <taxon>Bacteria</taxon>
        <taxon>Bacillati</taxon>
        <taxon>Cyanobacteriota</taxon>
        <taxon>Cyanophyceae</taxon>
        <taxon>Synechococcales</taxon>
        <taxon>Prochlorococcaceae</taxon>
        <taxon>Cyanobium</taxon>
    </lineage>
</organism>
<dbReference type="RefSeq" id="WP_323355316.1">
    <property type="nucleotide sequence ID" value="NZ_JAYGHY010000002.1"/>
</dbReference>
<evidence type="ECO:0000256" key="3">
    <source>
        <dbReference type="ARBA" id="ARBA00022801"/>
    </source>
</evidence>
<keyword evidence="2" id="KW-0479">Metal-binding</keyword>
<dbReference type="GO" id="GO:0016787">
    <property type="term" value="F:hydrolase activity"/>
    <property type="evidence" value="ECO:0007669"/>
    <property type="project" value="UniProtKB-KW"/>
</dbReference>
<name>A0ABU5SSW0_9CYAN</name>
<proteinExistence type="inferred from homology"/>
<evidence type="ECO:0000256" key="4">
    <source>
        <dbReference type="ARBA" id="ARBA00022837"/>
    </source>
</evidence>
<dbReference type="SUPFAM" id="SSF53649">
    <property type="entry name" value="Alkaline phosphatase-like"/>
    <property type="match status" value="1"/>
</dbReference>
<keyword evidence="3 7" id="KW-0378">Hydrolase</keyword>
<feature type="signal peptide" evidence="5">
    <location>
        <begin position="1"/>
        <end position="27"/>
    </location>
</feature>
<evidence type="ECO:0000259" key="6">
    <source>
        <dbReference type="Pfam" id="PF00884"/>
    </source>
</evidence>
<protein>
    <submittedName>
        <fullName evidence="7">Arylsulfatase</fullName>
        <ecNumber evidence="7">3.1.6.-</ecNumber>
    </submittedName>
</protein>
<dbReference type="InterPro" id="IPR050738">
    <property type="entry name" value="Sulfatase"/>
</dbReference>
<dbReference type="Gene3D" id="3.40.720.10">
    <property type="entry name" value="Alkaline Phosphatase, subunit A"/>
    <property type="match status" value="1"/>
</dbReference>
<evidence type="ECO:0000313" key="8">
    <source>
        <dbReference type="Proteomes" id="UP001302329"/>
    </source>
</evidence>
<keyword evidence="5" id="KW-0732">Signal</keyword>
<comment type="caution">
    <text evidence="7">The sequence shown here is derived from an EMBL/GenBank/DDBJ whole genome shotgun (WGS) entry which is preliminary data.</text>
</comment>
<keyword evidence="8" id="KW-1185">Reference proteome</keyword>
<gene>
    <name evidence="7" type="ORF">VB739_01180</name>
</gene>
<feature type="domain" description="Sulfatase N-terminal" evidence="6">
    <location>
        <begin position="87"/>
        <end position="504"/>
    </location>
</feature>
<dbReference type="PANTHER" id="PTHR42693:SF43">
    <property type="entry name" value="BLL2667 PROTEIN"/>
    <property type="match status" value="1"/>
</dbReference>
<comment type="similarity">
    <text evidence="1">Belongs to the sulfatase family.</text>
</comment>
<dbReference type="Proteomes" id="UP001302329">
    <property type="component" value="Unassembled WGS sequence"/>
</dbReference>
<evidence type="ECO:0000256" key="5">
    <source>
        <dbReference type="SAM" id="SignalP"/>
    </source>
</evidence>
<dbReference type="Gene3D" id="3.30.1120.10">
    <property type="match status" value="1"/>
</dbReference>
<dbReference type="CDD" id="cd16025">
    <property type="entry name" value="PAS_like"/>
    <property type="match status" value="1"/>
</dbReference>
<dbReference type="Pfam" id="PF00884">
    <property type="entry name" value="Sulfatase"/>
    <property type="match status" value="1"/>
</dbReference>
<keyword evidence="4" id="KW-0106">Calcium</keyword>
<dbReference type="InterPro" id="IPR000917">
    <property type="entry name" value="Sulfatase_N"/>
</dbReference>
<dbReference type="EMBL" id="JAYGHY010000002">
    <property type="protein sequence ID" value="MEA5441162.1"/>
    <property type="molecule type" value="Genomic_DNA"/>
</dbReference>